<feature type="domain" description="Sushi" evidence="20">
    <location>
        <begin position="2906"/>
        <end position="2966"/>
    </location>
</feature>
<dbReference type="GO" id="GO:0023052">
    <property type="term" value="P:signaling"/>
    <property type="evidence" value="ECO:0007669"/>
    <property type="project" value="UniProtKB-ARBA"/>
</dbReference>
<accession>A0AAE1E7C8</accession>
<feature type="disulfide bond" evidence="14">
    <location>
        <begin position="1683"/>
        <end position="1710"/>
    </location>
</feature>
<evidence type="ECO:0000259" key="21">
    <source>
        <dbReference type="PROSITE" id="PS51828"/>
    </source>
</evidence>
<feature type="disulfide bond" evidence="14">
    <location>
        <begin position="2514"/>
        <end position="2541"/>
    </location>
</feature>
<feature type="domain" description="Sushi" evidence="20">
    <location>
        <begin position="4369"/>
        <end position="4436"/>
    </location>
</feature>
<feature type="disulfide bond" evidence="14">
    <location>
        <begin position="2876"/>
        <end position="2903"/>
    </location>
</feature>
<dbReference type="Pfam" id="PF00008">
    <property type="entry name" value="EGF"/>
    <property type="match status" value="4"/>
</dbReference>
<feature type="domain" description="Sushi" evidence="20">
    <location>
        <begin position="3513"/>
        <end position="3570"/>
    </location>
</feature>
<feature type="disulfide bond" evidence="14">
    <location>
        <begin position="3001"/>
        <end position="3028"/>
    </location>
</feature>
<feature type="domain" description="Sushi" evidence="20">
    <location>
        <begin position="4188"/>
        <end position="4244"/>
    </location>
</feature>
<evidence type="ECO:0000256" key="10">
    <source>
        <dbReference type="ARBA" id="ARBA00023136"/>
    </source>
</evidence>
<evidence type="ECO:0000259" key="18">
    <source>
        <dbReference type="PROSITE" id="PS50234"/>
    </source>
</evidence>
<feature type="disulfide bond" evidence="14">
    <location>
        <begin position="2107"/>
        <end position="2134"/>
    </location>
</feature>
<feature type="domain" description="Laminin G" evidence="16">
    <location>
        <begin position="1399"/>
        <end position="1567"/>
    </location>
</feature>
<feature type="domain" description="HYR" evidence="19">
    <location>
        <begin position="561"/>
        <end position="645"/>
    </location>
</feature>
<feature type="disulfide bond" evidence="14">
    <location>
        <begin position="2818"/>
        <end position="2845"/>
    </location>
</feature>
<dbReference type="FunFam" id="2.10.25.10:FF:000118">
    <property type="entry name" value="protein delta homolog 2"/>
    <property type="match status" value="1"/>
</dbReference>
<dbReference type="InterPro" id="IPR036465">
    <property type="entry name" value="vWFA_dom_sf"/>
</dbReference>
<feature type="domain" description="EGF-like" evidence="17">
    <location>
        <begin position="1165"/>
        <end position="1203"/>
    </location>
</feature>
<feature type="domain" description="EGF-like" evidence="17">
    <location>
        <begin position="1205"/>
        <end position="1241"/>
    </location>
</feature>
<protein>
    <recommendedName>
        <fullName evidence="24">Sushi, von Willebrand factor type A, EGF and pentraxin domain-containing protein 1</fullName>
    </recommendedName>
</protein>
<dbReference type="Pfam" id="PF00084">
    <property type="entry name" value="Sushi"/>
    <property type="match status" value="53"/>
</dbReference>
<feature type="disulfide bond" evidence="14">
    <location>
        <begin position="3295"/>
        <end position="3322"/>
    </location>
</feature>
<keyword evidence="3 13" id="KW-0245">EGF-like domain</keyword>
<dbReference type="InterPro" id="IPR001791">
    <property type="entry name" value="Laminin_G"/>
</dbReference>
<evidence type="ECO:0000256" key="9">
    <source>
        <dbReference type="ARBA" id="ARBA00022989"/>
    </source>
</evidence>
<feature type="disulfide bond" evidence="14">
    <location>
        <begin position="4529"/>
        <end position="4556"/>
    </location>
</feature>
<feature type="domain" description="Sushi" evidence="20">
    <location>
        <begin position="4009"/>
        <end position="4066"/>
    </location>
</feature>
<dbReference type="Pfam" id="PF00354">
    <property type="entry name" value="Pentaxin"/>
    <property type="match status" value="1"/>
</dbReference>
<feature type="disulfide bond" evidence="14">
    <location>
        <begin position="3853"/>
        <end position="3880"/>
    </location>
</feature>
<dbReference type="SUPFAM" id="SSF57535">
    <property type="entry name" value="Complement control module/SCR domain"/>
    <property type="match status" value="54"/>
</dbReference>
<feature type="disulfide bond" evidence="14">
    <location>
        <begin position="2341"/>
        <end position="2368"/>
    </location>
</feature>
<evidence type="ECO:0000313" key="23">
    <source>
        <dbReference type="Proteomes" id="UP001283361"/>
    </source>
</evidence>
<feature type="disulfide bond" evidence="14">
    <location>
        <begin position="2396"/>
        <end position="2423"/>
    </location>
</feature>
<dbReference type="InterPro" id="IPR050350">
    <property type="entry name" value="Compl-Cell_Adhes-Reg"/>
</dbReference>
<feature type="disulfide bond" evidence="14">
    <location>
        <begin position="2049"/>
        <end position="2076"/>
    </location>
</feature>
<feature type="domain" description="Sushi" evidence="20">
    <location>
        <begin position="3752"/>
        <end position="3823"/>
    </location>
</feature>
<feature type="domain" description="Sushi" evidence="20">
    <location>
        <begin position="1713"/>
        <end position="1773"/>
    </location>
</feature>
<dbReference type="FunFam" id="2.10.25.10:FF:000391">
    <property type="entry name" value="Weary, isoform C"/>
    <property type="match status" value="1"/>
</dbReference>
<feature type="disulfide bond" evidence="14">
    <location>
        <begin position="3424"/>
        <end position="3451"/>
    </location>
</feature>
<dbReference type="Gene3D" id="3.40.50.410">
    <property type="entry name" value="von Willebrand factor, type A domain"/>
    <property type="match status" value="1"/>
</dbReference>
<feature type="region of interest" description="Disordered" evidence="15">
    <location>
        <begin position="862"/>
        <end position="894"/>
    </location>
</feature>
<evidence type="ECO:0000256" key="6">
    <source>
        <dbReference type="ARBA" id="ARBA00022729"/>
    </source>
</evidence>
<feature type="domain" description="Sushi" evidence="20">
    <location>
        <begin position="4129"/>
        <end position="4187"/>
    </location>
</feature>
<feature type="domain" description="Sushi" evidence="20">
    <location>
        <begin position="2786"/>
        <end position="2847"/>
    </location>
</feature>
<evidence type="ECO:0000256" key="2">
    <source>
        <dbReference type="ARBA" id="ARBA00022475"/>
    </source>
</evidence>
<dbReference type="FunFam" id="2.10.25.10:FF:000031">
    <property type="entry name" value="neurogenic locus notch homolog protein 3"/>
    <property type="match status" value="1"/>
</dbReference>
<dbReference type="PRINTS" id="PR00895">
    <property type="entry name" value="PENTAXIN"/>
</dbReference>
<feature type="domain" description="Sushi" evidence="20">
    <location>
        <begin position="3089"/>
        <end position="3146"/>
    </location>
</feature>
<feature type="domain" description="VWFA" evidence="18">
    <location>
        <begin position="82"/>
        <end position="263"/>
    </location>
</feature>
<dbReference type="SMART" id="SM01411">
    <property type="entry name" value="Ephrin_rec_like"/>
    <property type="match status" value="4"/>
</dbReference>
<feature type="domain" description="Sushi" evidence="20">
    <location>
        <begin position="2668"/>
        <end position="2725"/>
    </location>
</feature>
<dbReference type="InterPro" id="IPR003410">
    <property type="entry name" value="HYR_dom"/>
</dbReference>
<feature type="domain" description="Pentraxin (PTX)" evidence="21">
    <location>
        <begin position="1398"/>
        <end position="1596"/>
    </location>
</feature>
<evidence type="ECO:0000259" key="19">
    <source>
        <dbReference type="PROSITE" id="PS50825"/>
    </source>
</evidence>
<dbReference type="CDD" id="cd01450">
    <property type="entry name" value="vWFA_subfamily_ECM"/>
    <property type="match status" value="1"/>
</dbReference>
<keyword evidence="5" id="KW-0812">Transmembrane</keyword>
<feature type="domain" description="Sushi" evidence="20">
    <location>
        <begin position="3325"/>
        <end position="3382"/>
    </location>
</feature>
<dbReference type="Gene3D" id="2.10.50.10">
    <property type="entry name" value="Tumor Necrosis Factor Receptor, subunit A, domain 2"/>
    <property type="match status" value="4"/>
</dbReference>
<feature type="domain" description="Sushi" evidence="20">
    <location>
        <begin position="1597"/>
        <end position="1654"/>
    </location>
</feature>
<dbReference type="InterPro" id="IPR001881">
    <property type="entry name" value="EGF-like_Ca-bd_dom"/>
</dbReference>
<feature type="disulfide bond" evidence="14">
    <location>
        <begin position="4037"/>
        <end position="4064"/>
    </location>
</feature>
<feature type="domain" description="Sushi" evidence="20">
    <location>
        <begin position="4561"/>
        <end position="4618"/>
    </location>
</feature>
<feature type="domain" description="Sushi" evidence="20">
    <location>
        <begin position="2020"/>
        <end position="2078"/>
    </location>
</feature>
<dbReference type="Gene3D" id="2.60.120.200">
    <property type="match status" value="1"/>
</dbReference>
<keyword evidence="23" id="KW-1185">Reference proteome</keyword>
<feature type="disulfide bond" evidence="14">
    <location>
        <begin position="4465"/>
        <end position="4492"/>
    </location>
</feature>
<evidence type="ECO:0000256" key="12">
    <source>
        <dbReference type="ARBA" id="ARBA00023180"/>
    </source>
</evidence>
<feature type="disulfide bond" evidence="14">
    <location>
        <begin position="1715"/>
        <end position="1758"/>
    </location>
</feature>
<dbReference type="CDD" id="cd00033">
    <property type="entry name" value="CCP"/>
    <property type="match status" value="49"/>
</dbReference>
<feature type="disulfide bond" evidence="14">
    <location>
        <begin position="2756"/>
        <end position="2783"/>
    </location>
</feature>
<dbReference type="SMART" id="SM00179">
    <property type="entry name" value="EGF_CA"/>
    <property type="match status" value="7"/>
</dbReference>
<feature type="disulfide bond" evidence="13">
    <location>
        <begin position="4746"/>
        <end position="4756"/>
    </location>
</feature>
<dbReference type="FunFam" id="2.10.25.10:FF:000472">
    <property type="entry name" value="Uncharacterized protein, isoform A"/>
    <property type="match status" value="1"/>
</dbReference>
<dbReference type="PROSITE" id="PS50825">
    <property type="entry name" value="HYR"/>
    <property type="match status" value="2"/>
</dbReference>
<dbReference type="GO" id="GO:0005886">
    <property type="term" value="C:plasma membrane"/>
    <property type="evidence" value="ECO:0007669"/>
    <property type="project" value="UniProtKB-SubCell"/>
</dbReference>
<dbReference type="PROSITE" id="PS51828">
    <property type="entry name" value="PTX_2"/>
    <property type="match status" value="1"/>
</dbReference>
<feature type="domain" description="Sushi" evidence="20">
    <location>
        <begin position="1655"/>
        <end position="1712"/>
    </location>
</feature>
<feature type="domain" description="Sushi" evidence="20">
    <location>
        <begin position="3263"/>
        <end position="3324"/>
    </location>
</feature>
<feature type="domain" description="Sushi" evidence="20">
    <location>
        <begin position="4495"/>
        <end position="4558"/>
    </location>
</feature>
<feature type="domain" description="Sushi" evidence="20">
    <location>
        <begin position="377"/>
        <end position="436"/>
    </location>
</feature>
<dbReference type="InterPro" id="IPR049883">
    <property type="entry name" value="NOTCH1_EGF-like"/>
</dbReference>
<feature type="disulfide bond" evidence="14">
    <location>
        <begin position="3175"/>
        <end position="3202"/>
    </location>
</feature>
<dbReference type="InterPro" id="IPR011641">
    <property type="entry name" value="Tyr-kin_ephrin_A/B_rcpt-like"/>
</dbReference>
<dbReference type="PROSITE" id="PS50923">
    <property type="entry name" value="SUSHI"/>
    <property type="match status" value="53"/>
</dbReference>
<feature type="domain" description="Sushi" evidence="20">
    <location>
        <begin position="1839"/>
        <end position="1898"/>
    </location>
</feature>
<feature type="domain" description="Sushi" evidence="20">
    <location>
        <begin position="497"/>
        <end position="562"/>
    </location>
</feature>
<dbReference type="InterPro" id="IPR000742">
    <property type="entry name" value="EGF"/>
</dbReference>
<keyword evidence="4 14" id="KW-0768">Sushi</keyword>
<feature type="domain" description="Sushi" evidence="20">
    <location>
        <begin position="2255"/>
        <end position="2313"/>
    </location>
</feature>
<feature type="disulfide bond" evidence="14">
    <location>
        <begin position="3660"/>
        <end position="3687"/>
    </location>
</feature>
<dbReference type="SMART" id="SM00032">
    <property type="entry name" value="CCP"/>
    <property type="match status" value="55"/>
</dbReference>
<feature type="disulfide bond" evidence="14">
    <location>
        <begin position="2456"/>
        <end position="2483"/>
    </location>
</feature>
<evidence type="ECO:0000256" key="13">
    <source>
        <dbReference type="PROSITE-ProRule" id="PRU00076"/>
    </source>
</evidence>
<feature type="disulfide bond" evidence="14">
    <location>
        <begin position="2225"/>
        <end position="2252"/>
    </location>
</feature>
<dbReference type="InterPro" id="IPR013032">
    <property type="entry name" value="EGF-like_CS"/>
</dbReference>
<feature type="domain" description="Sushi" evidence="20">
    <location>
        <begin position="4067"/>
        <end position="4128"/>
    </location>
</feature>
<gene>
    <name evidence="22" type="ORF">RRG08_032239</name>
</gene>
<feature type="domain" description="Sushi" evidence="20">
    <location>
        <begin position="2314"/>
        <end position="2370"/>
    </location>
</feature>
<feature type="domain" description="Sushi" evidence="20">
    <location>
        <begin position="2486"/>
        <end position="2543"/>
    </location>
</feature>
<feature type="domain" description="Sushi" evidence="20">
    <location>
        <begin position="2371"/>
        <end position="2425"/>
    </location>
</feature>
<dbReference type="PROSITE" id="PS50234">
    <property type="entry name" value="VWFA"/>
    <property type="match status" value="1"/>
</dbReference>
<evidence type="ECO:0000259" key="20">
    <source>
        <dbReference type="PROSITE" id="PS50923"/>
    </source>
</evidence>
<feature type="domain" description="Sushi" evidence="20">
    <location>
        <begin position="2079"/>
        <end position="2136"/>
    </location>
</feature>
<evidence type="ECO:0000256" key="4">
    <source>
        <dbReference type="ARBA" id="ARBA00022659"/>
    </source>
</evidence>
<dbReference type="SUPFAM" id="SSF57196">
    <property type="entry name" value="EGF/Laminin"/>
    <property type="match status" value="3"/>
</dbReference>
<feature type="domain" description="Sushi" evidence="20">
    <location>
        <begin position="1899"/>
        <end position="1959"/>
    </location>
</feature>
<feature type="disulfide bond" evidence="14">
    <location>
        <begin position="2284"/>
        <end position="2311"/>
    </location>
</feature>
<feature type="domain" description="Sushi" evidence="20">
    <location>
        <begin position="3383"/>
        <end position="3453"/>
    </location>
</feature>
<feature type="domain" description="Sushi" evidence="20">
    <location>
        <begin position="1774"/>
        <end position="1838"/>
    </location>
</feature>
<dbReference type="SUPFAM" id="SSF49899">
    <property type="entry name" value="Concanavalin A-like lectins/glucanases"/>
    <property type="match status" value="1"/>
</dbReference>
<feature type="domain" description="Sushi" evidence="20">
    <location>
        <begin position="2137"/>
        <end position="2194"/>
    </location>
</feature>
<keyword evidence="9" id="KW-1133">Transmembrane helix</keyword>
<feature type="domain" description="Sushi" evidence="20">
    <location>
        <begin position="4619"/>
        <end position="4680"/>
    </location>
</feature>
<feature type="domain" description="Sushi" evidence="20">
    <location>
        <begin position="2848"/>
        <end position="2905"/>
    </location>
</feature>
<feature type="domain" description="EGF-like" evidence="17">
    <location>
        <begin position="1281"/>
        <end position="1317"/>
    </location>
</feature>
<dbReference type="PANTHER" id="PTHR19325">
    <property type="entry name" value="COMPLEMENT COMPONENT-RELATED SUSHI DOMAIN-CONTAINING"/>
    <property type="match status" value="1"/>
</dbReference>
<dbReference type="GO" id="GO:0007154">
    <property type="term" value="P:cell communication"/>
    <property type="evidence" value="ECO:0007669"/>
    <property type="project" value="UniProtKB-ARBA"/>
</dbReference>
<reference evidence="22" key="1">
    <citation type="journal article" date="2023" name="G3 (Bethesda)">
        <title>A reference genome for the long-term kleptoplast-retaining sea slug Elysia crispata morphotype clarki.</title>
        <authorList>
            <person name="Eastman K.E."/>
            <person name="Pendleton A.L."/>
            <person name="Shaikh M.A."/>
            <person name="Suttiyut T."/>
            <person name="Ogas R."/>
            <person name="Tomko P."/>
            <person name="Gavelis G."/>
            <person name="Widhalm J.R."/>
            <person name="Wisecaver J.H."/>
        </authorList>
    </citation>
    <scope>NUCLEOTIDE SEQUENCE</scope>
    <source>
        <strain evidence="22">ECLA1</strain>
    </source>
</reference>
<dbReference type="InterPro" id="IPR000152">
    <property type="entry name" value="EGF-type_Asp/Asn_hydroxyl_site"/>
</dbReference>
<dbReference type="InterPro" id="IPR002035">
    <property type="entry name" value="VWF_A"/>
</dbReference>
<feature type="domain" description="Sushi" evidence="20">
    <location>
        <begin position="3147"/>
        <end position="3204"/>
    </location>
</feature>
<feature type="domain" description="EGF-like" evidence="17">
    <location>
        <begin position="4679"/>
        <end position="4710"/>
    </location>
</feature>
<dbReference type="PROSITE" id="PS01186">
    <property type="entry name" value="EGF_2"/>
    <property type="match status" value="7"/>
</dbReference>
<feature type="domain" description="EGF-like" evidence="17">
    <location>
        <begin position="1357"/>
        <end position="1393"/>
    </location>
</feature>
<evidence type="ECO:0000256" key="1">
    <source>
        <dbReference type="ARBA" id="ARBA00004251"/>
    </source>
</evidence>
<feature type="disulfide bond" evidence="13">
    <location>
        <begin position="4764"/>
        <end position="4773"/>
    </location>
</feature>
<dbReference type="SUPFAM" id="SSF53300">
    <property type="entry name" value="vWA-like"/>
    <property type="match status" value="1"/>
</dbReference>
<evidence type="ECO:0000313" key="22">
    <source>
        <dbReference type="EMBL" id="KAK3796936.1"/>
    </source>
</evidence>
<feature type="domain" description="Sushi" evidence="20">
    <location>
        <begin position="4306"/>
        <end position="4368"/>
    </location>
</feature>
<dbReference type="PROSITE" id="PS50026">
    <property type="entry name" value="EGF_3"/>
    <property type="match status" value="8"/>
</dbReference>
<feature type="disulfide bond" evidence="14">
    <location>
        <begin position="2165"/>
        <end position="2192"/>
    </location>
</feature>
<feature type="domain" description="Sushi" evidence="20">
    <location>
        <begin position="2426"/>
        <end position="2485"/>
    </location>
</feature>
<dbReference type="Gene3D" id="2.10.70.10">
    <property type="entry name" value="Complement Module, domain 1"/>
    <property type="match status" value="54"/>
</dbReference>
<evidence type="ECO:0000256" key="7">
    <source>
        <dbReference type="ARBA" id="ARBA00022737"/>
    </source>
</evidence>
<feature type="domain" description="EGF-like" evidence="17">
    <location>
        <begin position="1319"/>
        <end position="1355"/>
    </location>
</feature>
<dbReference type="PROSITE" id="PS00010">
    <property type="entry name" value="ASX_HYDROXYL"/>
    <property type="match status" value="4"/>
</dbReference>
<feature type="disulfide bond" evidence="13">
    <location>
        <begin position="1231"/>
        <end position="1240"/>
    </location>
</feature>
<feature type="domain" description="Sushi" evidence="20">
    <location>
        <begin position="3632"/>
        <end position="3689"/>
    </location>
</feature>
<dbReference type="InterPro" id="IPR001759">
    <property type="entry name" value="PTX_dom"/>
</dbReference>
<dbReference type="SMART" id="SM00181">
    <property type="entry name" value="EGF"/>
    <property type="match status" value="11"/>
</dbReference>
<name>A0AAE1E7C8_9GAST</name>
<keyword evidence="8" id="KW-0106">Calcium</keyword>
<feature type="disulfide bond" evidence="14">
    <location>
        <begin position="4276"/>
        <end position="4303"/>
    </location>
</feature>
<feature type="disulfide bond" evidence="13">
    <location>
        <begin position="1345"/>
        <end position="1354"/>
    </location>
</feature>
<feature type="disulfide bond" evidence="13">
    <location>
        <begin position="1269"/>
        <end position="1278"/>
    </location>
</feature>
<dbReference type="Pfam" id="PF02494">
    <property type="entry name" value="HYR"/>
    <property type="match status" value="2"/>
</dbReference>
<feature type="disulfide bond" evidence="14">
    <location>
        <begin position="3483"/>
        <end position="3510"/>
    </location>
</feature>
<feature type="domain" description="HYR" evidence="19">
    <location>
        <begin position="646"/>
        <end position="725"/>
    </location>
</feature>
<dbReference type="Pfam" id="PF07699">
    <property type="entry name" value="Ephrin_rec_like"/>
    <property type="match status" value="4"/>
</dbReference>
<keyword evidence="10" id="KW-0472">Membrane</keyword>
<evidence type="ECO:0000256" key="14">
    <source>
        <dbReference type="PROSITE-ProRule" id="PRU00302"/>
    </source>
</evidence>
<feature type="disulfide bond" evidence="14">
    <location>
        <begin position="2638"/>
        <end position="2665"/>
    </location>
</feature>
<feature type="disulfide bond" evidence="14">
    <location>
        <begin position="3117"/>
        <end position="3144"/>
    </location>
</feature>
<feature type="disulfide bond" evidence="13">
    <location>
        <begin position="1383"/>
        <end position="1392"/>
    </location>
</feature>
<feature type="disulfide bond" evidence="13">
    <location>
        <begin position="1193"/>
        <end position="1202"/>
    </location>
</feature>
<evidence type="ECO:0000259" key="16">
    <source>
        <dbReference type="PROSITE" id="PS50025"/>
    </source>
</evidence>
<evidence type="ECO:0008006" key="24">
    <source>
        <dbReference type="Google" id="ProtNLM"/>
    </source>
</evidence>
<feature type="disulfide bond" evidence="13">
    <location>
        <begin position="1174"/>
        <end position="1191"/>
    </location>
</feature>
<feature type="domain" description="Sushi" evidence="20">
    <location>
        <begin position="3824"/>
        <end position="3882"/>
    </location>
</feature>
<dbReference type="SMART" id="SM00327">
    <property type="entry name" value="VWA"/>
    <property type="match status" value="1"/>
</dbReference>
<dbReference type="InterPro" id="IPR013320">
    <property type="entry name" value="ConA-like_dom_sf"/>
</dbReference>
<feature type="disulfide bond" evidence="14">
    <location>
        <begin position="1901"/>
        <end position="1944"/>
    </location>
</feature>
<organism evidence="22 23">
    <name type="scientific">Elysia crispata</name>
    <name type="common">lettuce slug</name>
    <dbReference type="NCBI Taxonomy" id="231223"/>
    <lineage>
        <taxon>Eukaryota</taxon>
        <taxon>Metazoa</taxon>
        <taxon>Spiralia</taxon>
        <taxon>Lophotrochozoa</taxon>
        <taxon>Mollusca</taxon>
        <taxon>Gastropoda</taxon>
        <taxon>Heterobranchia</taxon>
        <taxon>Euthyneura</taxon>
        <taxon>Panpulmonata</taxon>
        <taxon>Sacoglossa</taxon>
        <taxon>Placobranchoidea</taxon>
        <taxon>Plakobranchidae</taxon>
        <taxon>Elysia</taxon>
    </lineage>
</organism>
<dbReference type="InterPro" id="IPR018097">
    <property type="entry name" value="EGF_Ca-bd_CS"/>
</dbReference>
<feature type="compositionally biased region" description="Polar residues" evidence="15">
    <location>
        <begin position="878"/>
        <end position="888"/>
    </location>
</feature>
<feature type="domain" description="Sushi" evidence="20">
    <location>
        <begin position="2544"/>
        <end position="2601"/>
    </location>
</feature>
<keyword evidence="2" id="KW-1003">Cell membrane</keyword>
<feature type="disulfide bond" evidence="14">
    <location>
        <begin position="2937"/>
        <end position="2964"/>
    </location>
</feature>
<keyword evidence="6" id="KW-0732">Signal</keyword>
<feature type="domain" description="Sushi" evidence="20">
    <location>
        <begin position="2602"/>
        <end position="2667"/>
    </location>
</feature>
<comment type="caution">
    <text evidence="13">Lacks conserved residue(s) required for the propagation of feature annotation.</text>
</comment>
<feature type="disulfide bond" evidence="14">
    <location>
        <begin position="4651"/>
        <end position="4678"/>
    </location>
</feature>
<dbReference type="Pfam" id="PF00092">
    <property type="entry name" value="VWA"/>
    <property type="match status" value="1"/>
</dbReference>
<feature type="disulfide bond" evidence="14">
    <location>
        <begin position="2908"/>
        <end position="2951"/>
    </location>
</feature>
<feature type="disulfide bond" evidence="14">
    <location>
        <begin position="3353"/>
        <end position="3380"/>
    </location>
</feature>
<evidence type="ECO:0000259" key="17">
    <source>
        <dbReference type="PROSITE" id="PS50026"/>
    </source>
</evidence>
<dbReference type="Proteomes" id="UP001283361">
    <property type="component" value="Unassembled WGS sequence"/>
</dbReference>
<dbReference type="PROSITE" id="PS50025">
    <property type="entry name" value="LAM_G_DOMAIN"/>
    <property type="match status" value="1"/>
</dbReference>
<evidence type="ECO:0000256" key="3">
    <source>
        <dbReference type="ARBA" id="ARBA00022536"/>
    </source>
</evidence>
<feature type="disulfide bond" evidence="14">
    <location>
        <begin position="4247"/>
        <end position="4290"/>
    </location>
</feature>
<feature type="domain" description="Sushi" evidence="20">
    <location>
        <begin position="437"/>
        <end position="496"/>
    </location>
</feature>
<feature type="domain" description="Sushi" evidence="20">
    <location>
        <begin position="3454"/>
        <end position="3512"/>
    </location>
</feature>
<feature type="disulfide bond" evidence="14">
    <location>
        <begin position="3692"/>
        <end position="3735"/>
    </location>
</feature>
<dbReference type="Pfam" id="PF12661">
    <property type="entry name" value="hEGF"/>
    <property type="match status" value="3"/>
</dbReference>
<feature type="disulfide bond" evidence="14">
    <location>
        <begin position="3541"/>
        <end position="3568"/>
    </location>
</feature>
<dbReference type="Pfam" id="PF07645">
    <property type="entry name" value="EGF_CA"/>
    <property type="match status" value="1"/>
</dbReference>
<feature type="domain" description="Sushi" evidence="20">
    <location>
        <begin position="3031"/>
        <end position="3088"/>
    </location>
</feature>
<proteinExistence type="predicted"/>
<comment type="caution">
    <text evidence="22">The sequence shown here is derived from an EMBL/GenBank/DDBJ whole genome shotgun (WGS) entry which is preliminary data.</text>
</comment>
<feature type="domain" description="Sushi" evidence="20">
    <location>
        <begin position="3690"/>
        <end position="3751"/>
    </location>
</feature>
<feature type="disulfide bond" evidence="14">
    <location>
        <begin position="4589"/>
        <end position="4616"/>
    </location>
</feature>
<dbReference type="PROSITE" id="PS00022">
    <property type="entry name" value="EGF_1"/>
    <property type="match status" value="7"/>
</dbReference>
<feature type="domain" description="Sushi" evidence="20">
    <location>
        <begin position="3205"/>
        <end position="3262"/>
    </location>
</feature>
<dbReference type="GO" id="GO:0005509">
    <property type="term" value="F:calcium ion binding"/>
    <property type="evidence" value="ECO:0007669"/>
    <property type="project" value="InterPro"/>
</dbReference>
<dbReference type="EMBL" id="JAWDGP010000828">
    <property type="protein sequence ID" value="KAK3796936.1"/>
    <property type="molecule type" value="Genomic_DNA"/>
</dbReference>
<dbReference type="Gene3D" id="2.10.25.10">
    <property type="entry name" value="Laminin"/>
    <property type="match status" value="9"/>
</dbReference>
<evidence type="ECO:0000256" key="15">
    <source>
        <dbReference type="SAM" id="MobiDB-lite"/>
    </source>
</evidence>
<feature type="disulfide bond" evidence="13">
    <location>
        <begin position="4700"/>
        <end position="4709"/>
    </location>
</feature>
<dbReference type="PROSITE" id="PS01187">
    <property type="entry name" value="EGF_CA"/>
    <property type="match status" value="2"/>
</dbReference>
<feature type="disulfide bond" evidence="14">
    <location>
        <begin position="467"/>
        <end position="494"/>
    </location>
</feature>
<feature type="disulfide bond" evidence="14">
    <location>
        <begin position="1625"/>
        <end position="1652"/>
    </location>
</feature>
<dbReference type="InterPro" id="IPR035976">
    <property type="entry name" value="Sushi/SCR/CCP_sf"/>
</dbReference>
<dbReference type="SMART" id="SM00159">
    <property type="entry name" value="PTX"/>
    <property type="match status" value="1"/>
</dbReference>
<feature type="disulfide bond" evidence="14">
    <location>
        <begin position="3059"/>
        <end position="3086"/>
    </location>
</feature>
<feature type="domain" description="Sushi" evidence="20">
    <location>
        <begin position="3944"/>
        <end position="4008"/>
    </location>
</feature>
<dbReference type="InterPro" id="IPR009030">
    <property type="entry name" value="Growth_fac_rcpt_cys_sf"/>
</dbReference>
<feature type="disulfide bond" evidence="14">
    <location>
        <begin position="407"/>
        <end position="434"/>
    </location>
</feature>
<comment type="subcellular location">
    <subcellularLocation>
        <location evidence="1">Cell membrane</location>
        <topology evidence="1">Single-pass type I membrane protein</topology>
    </subcellularLocation>
</comment>
<feature type="disulfide bond" evidence="13">
    <location>
        <begin position="4682"/>
        <end position="4692"/>
    </location>
</feature>
<feature type="domain" description="EGF-like" evidence="17">
    <location>
        <begin position="4742"/>
        <end position="4774"/>
    </location>
</feature>
<dbReference type="CDD" id="cd00054">
    <property type="entry name" value="EGF_CA"/>
    <property type="match status" value="6"/>
</dbReference>
<sequence length="4781" mass="520829">MAFLRIAILVTFFFILTFTSCNTYYGGRRYGARRTFFRSLSSYNNFMHHTNMVYEKAKVETLGDIFKRHVQHLRQTSDRQVDLVFLVDSSGTVGKHYFFEEIRFVRNLLSDFTVAQNATRVSVITFSSPNKVFRQVDYLSEPSADNHKCRLLGEDVPKVRYTPGGTYTLGALLEAEKVLRHSRPNAVRTIFLMTDGYSNGGDPIPVAIRLKRQGVKIFTFGIRDGFVWELRKMASDPKHEHCYILDSFEEFEGLAKRALHADLQSGAYLEQSKAKCGQLCNDDLLCCHANASCACGTYTGKYECLCRSGYYGTGRGKTGCQPCPHGTYKNFTGLGDVSACTRCPDEHQTTPLGAVSEQQCVCKRGYLPSGSDECKVFLCPKLSPPKHGYFVNNKCNNVFNAACGLRCEHGYELRGSSLRMCREDGSWSGSDATCIMKTCPSLSPLKNGHMVCSTDDFSYSTTCRFTCNAGYKLVNSRKRNCLAISEWTGIPPRCVEITCPPLVEIRDGKILPRTCTAQEAIFGSTCHIFCSAGYTLQGPHTRQCSPEGIWVASEEGSNKCVDEKAPLLNCPDDIVIEADEIEETTAVTWTIPVAVDNSGLRPVMTSEPAVSPGSRFPQGVTSVRYLAEDLSQNVATCHFTIHVVDKSPPRIDSCVSPSLIVSARDGVTVNFTLPVFSDNSGRSVEVAASHSPGDTFYYGRTPVVFQAFDMWNNNVTCTIVVEVVPHLCLTPEAPINGNVTCKKGDSAVSCIVTCLPGYASVNPAADEYVCSYTVGTWEPAELYPFPDCAVKQESIDIIQPATITLEGDVNCQETQLLYQVKQRLEDKVHSELESMCENEVSCSLESLQVICENERDTTNSRLGVSSEIRRRQRRSSQLTTDQSKVVDNSGSGSKRKSRVSFRVMLEGQWTTGNCSKSVVSRNLQRVLNSLLEEARQGLLNLTVHGKDLDFADFVYDPELKMLRCPEGSVFVNQSCVNCPVGTFFNATSMECLGCPKGTFQPEEGQNACVICPPGSSTEIPQAKSDQDCKARCAPGSFSSSGLEPCESCSRGFYQLEESALACTQCSPGTTTFRRGTRRPQDCAEPCPMGHVSDTGLAPCFRCPHHSYQPDPGQSQCLLCPPGLVTLSSGAVSEESCLEPSAAFSNQSIYQNSPRNDVMSDQGVLDYDACFPQPCDNGGQCVSKNGGSLFVCSCPPGFRGSQCEQEVDLCELNPCLNNGQCLQEAGTFKCDCKSGFTGGKCEIDIDECASSPCQNEADCVNEIGGYRCLCPLGYSGSTCADIVNDCTEDTCRNGGNCTNTPAGFECACTEGYTGTICEVDVDECQTSPCLNQATCRDMPGTYRCECQPGFTGTICETEIDECEESPCQNEASCEDRVGSYRCHCLTGYSGDKCEIELTAHYQLDFVTPTIMEYAKMSIAQPLSAMSLSVWFRTSDDQNQGTFFSYSVPGQPDTLTLTDYANLNLAINGQVARIGARLNDGLWHHFVFTWSSTLGDWKAYGDGIILDQNTDLSKNRIIPGQGVFIVGQEQDSMGGGFSPVETFVGSMTHLNIWDRVLTLQEVEQLRFSCNYPTGNVISWISVQENLHGNIVSQPTAFCQECPEPVTPRFGSADFTETTQGSLVLFECNSGYELIGNSQLRCTASSQWDEENPLCKPINCGAPGSIANGQVLGKDYSYGKQIKFRCKQGFELSGDPVLTCEEWGDWDFEIPTCQEIQCSLPALSENTIASSSETRFKSGSSVTFNCKLGSVLHTEHDSVTCRRNGTWDKSIPSCDELHCGSPPLIDNGMPSTSRQEYNVGDSVRYQCNFGYDFSLIATNTKKSIDCLPSGQWENELPVCIPIKCLDPPRLPRAVAEGDDRTVGSVVTYKCSPGFKPRPGRSPTIKCQENQEWTRTFFKCIPVNCSAPPPLPNGSLDPPNGPYLYTMKLLATCNLGFELMPSNSERTCEADSTWNGVTPACLPVSCGSPEPVAKGTLTLSGGTKYLDTVSVACYPGYQLDGPTVRTCEASKNWKPSGAVTCVPRKCPVPPDIEFGSYSLSGPAEYGTSVQYSCAAGYRLEGKEALTCNELGSWSDESPTCSLILCASPDPPDMGSVTVKSNGYAGQAVYSCAPDYRLVGVSERTCQRNDTWSDEAPTCEATKCSPPQDLAYGDIEYTDLSPGAVIRYKCNEGYALTGEPHRLCQESLTISGEPPTCDPVNCGVVQTPPHGRITDLPDSTIYQAVVSFTCDLGYYLSGDDNRTCQSNGTWSGESPACFPVKCPPESGIVSNGYVNSTERTFGDSLTYSCDYGYQLKGARVRVCQADGTWDQPRPICQTVQCPELVIANGFVNTSERYFATEVSISCISPYRLDGPSTRICNANGDWEGVEPQCIKVECSLPDQIPNGTFSFINNWTIKHECKKGFRLIGNPVQVCDLGGSWALDTPLCEQIVCEALDTADFANGEIEYVSNSIGDNVHYSCDSGYVLRGVSRRKCLEDGVWESSPPVCEFVDCGSPPRLLNGEFIGSHFTYGSVLNVSCYFGYYLVGMDTVKCTEDGNWSENIPICERTTCPGLQFDNGIVIVTSYNVLGQAQYKCEPGFRLTSATSTRECLESGEWSADVPICARIICPRPNTLPDTTLVAGSGFNGNDSVFAFGEEISYTCSEGFFLSGPDIRICGSNSDWTGIDPQCKRVTCPEPVSPENGWRTGEEVTFESILNYGCNTGYELLGEHNPKCLANGVWSDQSQTCVKISCGKPQEIAHAVFEQGEENYLWGAQARYSCVEGYRAYGAEEIECLATKQWSVTDFTCNIVTCQGIGNNDISNAVFVPPISQPVYGSRVVISCAVGYSLVGSSELICQSDGSWSHALPNCNIVLCPPLPSPANGKVITPSNEYGSVASYTCNVGYLLEGQKSLSCLSTGSWNATQPLCNIVHCPNPPRTLEHGQQINLKNEYKYGDSTIYKCDNGYELQGSREITCEASGTFSSDPPTCKRIPCPAPNVIDNGNMSIESVENEIKNEQYDVVTYTCAPGYNLLGSSQIECLLGGTWSGISPECNPVVCPILSPPINGYIMKNELEFGQSAIFACDSGYDLKGSYTRICQADQTWSGEVTKCEPKLCGVPPEPFENGIVEGEYVFKTGVFYRCFPGFELIGETHRPCEENGTWAEGVPFCNRLSCPAPPATENGIVSGPPYEYESEVTYSCIDGYELQGEAVRTCQASLSWSGQLPVCFRVSCGSPPLLDNGNIIGSSYLFGDIVNISCNHGYRLEGSDFRVCQANKVWSFDDPRCEQVFCPPPPSYDKSSRDAADAAELFPVDSAVFYVCDIGHVMNQSDAKICEQSGQWSGEDIQCYPLSCEPLNSIKYGVVTGSSFTYLSVINFTCNSGFKLVGNSSSKCTDNGTWSSHPPLCNPLECPPLTATNGFYKMYPGDISDLVEERNITAHIYGDVLSLICNEGYEPKGQTRSTCLLDGAWSHNDTVCNPVNCQVPTNIDNALISSSINVTYGESISISCIEGFTLLGASELRCGSDTRWEEPLPRCLLLACGPPTSVPNAFIEGDSFGRGQSIKYHCKPGFRLIGNNALMCGANNIWEGFLPICVLLDCGVLPEFPDAQVTLTGGVTTYGSTATVTCVSGFFHDVDPSIKCGILGTWEFDPSFECKPVDCGPPPSIHHGSFDVTETILGSSAIYNCNTGYYMTSSSYMYCEEDGQWAFETPECRAVDCSTPPVIPHTFIDSQQGTEYTAVVKYHCDVGYSLANASADSLTCGAMGIWTADVTPSCKAIDCGSPPLYPNTMYSLENSRSTYLSHAFYQCDLGYQQRQLVVNGESNDTSAINVLTCHESGSWKGNPIGCDPVDCGTYPDSPHVIYHSSNGTKYGASVFYSCEVGFSKSGPESINCEATKKWSSYSHACLPVECGPPDGIDHGTITFSATTFEAEAIYACNSGYYMARNDTTVSRCLSSGKWSITVLPTCWPVDCLPPPSITYGRAIFNATTLHSRVIYECVHGYVFNQNGINEFECKESGEWEGDTEISDTPICQPIKCPSPTFPINGDVTFSSLTFGSRAVYSCMPGYRLEGVAHSECSRNGTWSSDSPSCLPLECPPAPDAGENGVLFAPNLTFGSKAEYSCKQGYRLVSNISSFFLSCNQDGEWDGTVPICDIVTCDNYTTIANGIFIYQDNRFNSSSHLMCNEGFKLKGSGHIICDDSGLWVGAEQSKCEPIQCTVPPSIDNGVAEFSSLIYNSKATYKCKPGYNLVGQNALKCTQLGWEGVKPSCELIFCDIPVNISHGHSNYSSDQPLTVGKAIKYTCIPGFTLRGTGIISCSPNGMWLPEAPACKPVFCPGPPTISNYIVLQDTGRAVNATVTFSCIEGYRMSDYNDTTTTITCGLRGQWFGKLPSCELVRCLNVPPSISYATFIKTDNTYASKVLYTCDIGYNAVGHNELICDNMGKWSVPTTGENQSVSGPSCEIVDCGPPPIFPNTSCRGENFTWNQTITYTCPDGFDLIGKATSTCLFTGNWSPTRFSCQVRTCSFPGALPNGNVRLPLTQTGKLPVFGDVAHFACRQNYRLIGHSVLICMHTGQWNATWPVCRKLNEICLGFVNIANSQPIPADKHPGEQVVVKCAAGYTSTGDMTSTCMQDKTWSLPQGTCERIYCGKPTPKPGSETSAIVLGWNYYYKDNVRYICRYGHLPAHDPPVLTCSSTGLWNGQPECAAQCKKKCLNGGRCLGQNVCKCLPGWAGSRCEMANCIMPCLHGGKCVAPYKCACLEGYTGFRCEEAVCAQPCKNGGRCFQPNRCRCPFGYSGAFCENFRASKR</sequence>
<feature type="domain" description="Sushi" evidence="20">
    <location>
        <begin position="2195"/>
        <end position="2254"/>
    </location>
</feature>
<feature type="disulfide bond" evidence="14">
    <location>
        <begin position="2696"/>
        <end position="2723"/>
    </location>
</feature>
<feature type="disulfide bond" evidence="14">
    <location>
        <begin position="3233"/>
        <end position="3260"/>
    </location>
</feature>
<dbReference type="FunFam" id="2.10.25.10:FF:000066">
    <property type="entry name" value="FAT atypical cadherin 4"/>
    <property type="match status" value="1"/>
</dbReference>
<evidence type="ECO:0000256" key="8">
    <source>
        <dbReference type="ARBA" id="ARBA00022837"/>
    </source>
</evidence>
<dbReference type="PROSITE" id="PS51257">
    <property type="entry name" value="PROKAR_LIPOPROTEIN"/>
    <property type="match status" value="1"/>
</dbReference>
<feature type="domain" description="Sushi" evidence="20">
    <location>
        <begin position="2726"/>
        <end position="2785"/>
    </location>
</feature>
<feature type="domain" description="Sushi" evidence="20">
    <location>
        <begin position="3883"/>
        <end position="3943"/>
    </location>
</feature>
<feature type="domain" description="Sushi" evidence="20">
    <location>
        <begin position="1960"/>
        <end position="2019"/>
    </location>
</feature>
<keyword evidence="7" id="KW-0677">Repeat</keyword>
<feature type="domain" description="Sushi" evidence="20">
    <location>
        <begin position="4245"/>
        <end position="4305"/>
    </location>
</feature>
<evidence type="ECO:0000256" key="11">
    <source>
        <dbReference type="ARBA" id="ARBA00023157"/>
    </source>
</evidence>
<feature type="domain" description="Sushi" evidence="20">
    <location>
        <begin position="2967"/>
        <end position="3030"/>
    </location>
</feature>
<feature type="domain" description="EGF-like" evidence="17">
    <location>
        <begin position="1243"/>
        <end position="1279"/>
    </location>
</feature>
<keyword evidence="12" id="KW-0325">Glycoprotein</keyword>
<dbReference type="InterPro" id="IPR000436">
    <property type="entry name" value="Sushi_SCR_CCP_dom"/>
</dbReference>
<evidence type="ECO:0000256" key="5">
    <source>
        <dbReference type="ARBA" id="ARBA00022692"/>
    </source>
</evidence>
<dbReference type="PANTHER" id="PTHR19325:SF571">
    <property type="entry name" value="SUSHI DOMAIN-CONTAINING PROTEIN"/>
    <property type="match status" value="1"/>
</dbReference>
<keyword evidence="11 13" id="KW-1015">Disulfide bond</keyword>
<feature type="disulfide bond" evidence="13">
    <location>
        <begin position="1307"/>
        <end position="1316"/>
    </location>
</feature>
<feature type="domain" description="Sushi" evidence="20">
    <location>
        <begin position="4437"/>
        <end position="4494"/>
    </location>
</feature>
<dbReference type="SUPFAM" id="SSF57184">
    <property type="entry name" value="Growth factor receptor domain"/>
    <property type="match status" value="2"/>
</dbReference>